<dbReference type="InterPro" id="IPR036259">
    <property type="entry name" value="MFS_trans_sf"/>
</dbReference>
<dbReference type="AlphaFoldDB" id="A0A1G4JIY2"/>
<feature type="domain" description="Nodulin-like" evidence="7">
    <location>
        <begin position="12"/>
        <end position="207"/>
    </location>
</feature>
<evidence type="ECO:0000256" key="5">
    <source>
        <dbReference type="SAM" id="MobiDB-lite"/>
    </source>
</evidence>
<comment type="subcellular location">
    <subcellularLocation>
        <location evidence="1">Membrane</location>
        <topology evidence="1">Multi-pass membrane protein</topology>
    </subcellularLocation>
</comment>
<feature type="transmembrane region" description="Helical" evidence="6">
    <location>
        <begin position="144"/>
        <end position="163"/>
    </location>
</feature>
<evidence type="ECO:0000256" key="4">
    <source>
        <dbReference type="ARBA" id="ARBA00023136"/>
    </source>
</evidence>
<feature type="transmembrane region" description="Helical" evidence="6">
    <location>
        <begin position="492"/>
        <end position="515"/>
    </location>
</feature>
<evidence type="ECO:0000256" key="6">
    <source>
        <dbReference type="SAM" id="Phobius"/>
    </source>
</evidence>
<evidence type="ECO:0000313" key="8">
    <source>
        <dbReference type="EMBL" id="SCU90433.1"/>
    </source>
</evidence>
<proteinExistence type="predicted"/>
<keyword evidence="9" id="KW-1185">Reference proteome</keyword>
<evidence type="ECO:0000313" key="9">
    <source>
        <dbReference type="Proteomes" id="UP000191024"/>
    </source>
</evidence>
<dbReference type="EMBL" id="LT598465">
    <property type="protein sequence ID" value="SCU90433.1"/>
    <property type="molecule type" value="Genomic_DNA"/>
</dbReference>
<accession>A0A1G4JIY2</accession>
<feature type="transmembrane region" description="Helical" evidence="6">
    <location>
        <begin position="49"/>
        <end position="69"/>
    </location>
</feature>
<feature type="transmembrane region" description="Helical" evidence="6">
    <location>
        <begin position="527"/>
        <end position="547"/>
    </location>
</feature>
<name>A0A1G4JIY2_9SACH</name>
<organism evidence="8 9">
    <name type="scientific">Lachancea mirantina</name>
    <dbReference type="NCBI Taxonomy" id="1230905"/>
    <lineage>
        <taxon>Eukaryota</taxon>
        <taxon>Fungi</taxon>
        <taxon>Dikarya</taxon>
        <taxon>Ascomycota</taxon>
        <taxon>Saccharomycotina</taxon>
        <taxon>Saccharomycetes</taxon>
        <taxon>Saccharomycetales</taxon>
        <taxon>Saccharomycetaceae</taxon>
        <taxon>Lachancea</taxon>
    </lineage>
</organism>
<dbReference type="Gene3D" id="1.20.1250.20">
    <property type="entry name" value="MFS general substrate transporter like domains"/>
    <property type="match status" value="2"/>
</dbReference>
<feature type="compositionally biased region" description="Polar residues" evidence="5">
    <location>
        <begin position="229"/>
        <end position="238"/>
    </location>
</feature>
<feature type="transmembrane region" description="Helical" evidence="6">
    <location>
        <begin position="76"/>
        <end position="94"/>
    </location>
</feature>
<sequence length="615" mass="67477">MSSSSRGQLITCFIGSNIVALGAGTPYLYSYYAPQLLEKCKLPISKSSTLSFALTIGSAAMGFLAGMVIDQKSPEFSCGIGALCTFLGYATLKFCYTNEIASIILLSTAVILIGFGSVSGFYGSVKCCTTNFPHHRGTAGAFPVSLYALAGLIYSSTCAWLFQDRIDEVFTFLMCVCSSMILIGCFTLKILVKFPEVKRRNSSVLQFEQRDQPEVQLSQSQPIAIRQSPRLSRNSMGSHNDYRSLEGQSMQRKESTDSRSSLASLFQKSESYIWARELPGSLSFWGWGKTRAPRGSVSHIGSSRRDSESAHHPRADDGPHFNENYRVEGRDSFMKMRPVELNSAETPDFVAPQPIDVDQLATWKDSHLYQTITQLKFIALYLTLAILQGIGQTYIFSVGFVVDTLAHSYPEAKFNNEKVQSLQVSLISVMSFGGRLLAGPISDLLVKKLGAQRGWCILFAGGLMFLACRQIVSDPGKPTILLNSRYSSVVDNVSLSSVLFGFGFGITFGTFPAIVADQFGTKGFSTVWGLFTTGGMISVKIFTAIFARDLVANTGPDEKVCSSGPICYASTFHLLSRIALVAAMLISSIMAVSFWKNLKRRQTQRHRVDFEIDSS</sequence>
<feature type="region of interest" description="Disordered" evidence="5">
    <location>
        <begin position="292"/>
        <end position="323"/>
    </location>
</feature>
<keyword evidence="2 6" id="KW-0812">Transmembrane</keyword>
<evidence type="ECO:0000256" key="3">
    <source>
        <dbReference type="ARBA" id="ARBA00022989"/>
    </source>
</evidence>
<feature type="transmembrane region" description="Helical" evidence="6">
    <location>
        <begin position="378"/>
        <end position="402"/>
    </location>
</feature>
<reference evidence="8 9" key="1">
    <citation type="submission" date="2016-03" db="EMBL/GenBank/DDBJ databases">
        <authorList>
            <person name="Devillers H."/>
        </authorList>
    </citation>
    <scope>NUCLEOTIDE SEQUENCE [LARGE SCALE GENOMIC DNA]</scope>
    <source>
        <strain evidence="8">CBS 11717</strain>
    </source>
</reference>
<feature type="transmembrane region" description="Helical" evidence="6">
    <location>
        <begin position="454"/>
        <end position="472"/>
    </location>
</feature>
<dbReference type="Pfam" id="PF07690">
    <property type="entry name" value="MFS_1"/>
    <property type="match status" value="1"/>
</dbReference>
<feature type="transmembrane region" description="Helical" evidence="6">
    <location>
        <begin position="100"/>
        <end position="123"/>
    </location>
</feature>
<protein>
    <submittedName>
        <fullName evidence="8">LAMI_0E02058g1_1</fullName>
    </submittedName>
</protein>
<dbReference type="PANTHER" id="PTHR21576">
    <property type="entry name" value="UNCHARACTERIZED NODULIN-LIKE PROTEIN"/>
    <property type="match status" value="1"/>
</dbReference>
<feature type="transmembrane region" description="Helical" evidence="6">
    <location>
        <begin position="422"/>
        <end position="442"/>
    </location>
</feature>
<evidence type="ECO:0000256" key="2">
    <source>
        <dbReference type="ARBA" id="ARBA00022692"/>
    </source>
</evidence>
<dbReference type="Pfam" id="PF06813">
    <property type="entry name" value="Nodulin-like"/>
    <property type="match status" value="1"/>
</dbReference>
<evidence type="ECO:0000259" key="7">
    <source>
        <dbReference type="Pfam" id="PF06813"/>
    </source>
</evidence>
<feature type="transmembrane region" description="Helical" evidence="6">
    <location>
        <begin position="9"/>
        <end position="29"/>
    </location>
</feature>
<evidence type="ECO:0000256" key="1">
    <source>
        <dbReference type="ARBA" id="ARBA00004141"/>
    </source>
</evidence>
<dbReference type="GO" id="GO:0000329">
    <property type="term" value="C:fungal-type vacuole membrane"/>
    <property type="evidence" value="ECO:0007669"/>
    <property type="project" value="TreeGrafter"/>
</dbReference>
<dbReference type="SUPFAM" id="SSF103473">
    <property type="entry name" value="MFS general substrate transporter"/>
    <property type="match status" value="1"/>
</dbReference>
<feature type="region of interest" description="Disordered" evidence="5">
    <location>
        <begin position="213"/>
        <end position="259"/>
    </location>
</feature>
<dbReference type="OrthoDB" id="410267at2759"/>
<keyword evidence="4 6" id="KW-0472">Membrane</keyword>
<keyword evidence="3 6" id="KW-1133">Transmembrane helix</keyword>
<dbReference type="PANTHER" id="PTHR21576:SF166">
    <property type="entry name" value="ADR278WP"/>
    <property type="match status" value="1"/>
</dbReference>
<feature type="transmembrane region" description="Helical" evidence="6">
    <location>
        <begin position="574"/>
        <end position="595"/>
    </location>
</feature>
<dbReference type="GO" id="GO:0022857">
    <property type="term" value="F:transmembrane transporter activity"/>
    <property type="evidence" value="ECO:0007669"/>
    <property type="project" value="InterPro"/>
</dbReference>
<feature type="transmembrane region" description="Helical" evidence="6">
    <location>
        <begin position="169"/>
        <end position="192"/>
    </location>
</feature>
<dbReference type="InterPro" id="IPR010658">
    <property type="entry name" value="Nodulin-like"/>
</dbReference>
<dbReference type="Proteomes" id="UP000191024">
    <property type="component" value="Chromosome E"/>
</dbReference>
<dbReference type="InterPro" id="IPR011701">
    <property type="entry name" value="MFS"/>
</dbReference>
<gene>
    <name evidence="8" type="ORF">LAMI_0E02058G</name>
</gene>
<feature type="compositionally biased region" description="Basic and acidic residues" evidence="5">
    <location>
        <begin position="303"/>
        <end position="323"/>
    </location>
</feature>